<proteinExistence type="predicted"/>
<evidence type="ECO:0000313" key="4">
    <source>
        <dbReference type="EMBL" id="EED88249.1"/>
    </source>
</evidence>
<feature type="region of interest" description="Disordered" evidence="3">
    <location>
        <begin position="1"/>
        <end position="39"/>
    </location>
</feature>
<gene>
    <name evidence="4" type="ORF">THAPSDRAFT_25304</name>
</gene>
<dbReference type="AlphaFoldDB" id="B8CED1"/>
<dbReference type="InterPro" id="IPR051730">
    <property type="entry name" value="NASP-like"/>
</dbReference>
<dbReference type="InterPro" id="IPR011990">
    <property type="entry name" value="TPR-like_helical_dom_sf"/>
</dbReference>
<reference evidence="4 5" key="2">
    <citation type="journal article" date="2008" name="Nature">
        <title>The Phaeodactylum genome reveals the evolutionary history of diatom genomes.</title>
        <authorList>
            <person name="Bowler C."/>
            <person name="Allen A.E."/>
            <person name="Badger J.H."/>
            <person name="Grimwood J."/>
            <person name="Jabbari K."/>
            <person name="Kuo A."/>
            <person name="Maheswari U."/>
            <person name="Martens C."/>
            <person name="Maumus F."/>
            <person name="Otillar R.P."/>
            <person name="Rayko E."/>
            <person name="Salamov A."/>
            <person name="Vandepoele K."/>
            <person name="Beszteri B."/>
            <person name="Gruber A."/>
            <person name="Heijde M."/>
            <person name="Katinka M."/>
            <person name="Mock T."/>
            <person name="Valentin K."/>
            <person name="Verret F."/>
            <person name="Berges J.A."/>
            <person name="Brownlee C."/>
            <person name="Cadoret J.P."/>
            <person name="Chiovitti A."/>
            <person name="Choi C.J."/>
            <person name="Coesel S."/>
            <person name="De Martino A."/>
            <person name="Detter J.C."/>
            <person name="Durkin C."/>
            <person name="Falciatore A."/>
            <person name="Fournet J."/>
            <person name="Haruta M."/>
            <person name="Huysman M.J."/>
            <person name="Jenkins B.D."/>
            <person name="Jiroutova K."/>
            <person name="Jorgensen R.E."/>
            <person name="Joubert Y."/>
            <person name="Kaplan A."/>
            <person name="Kroger N."/>
            <person name="Kroth P.G."/>
            <person name="La Roche J."/>
            <person name="Lindquist E."/>
            <person name="Lommer M."/>
            <person name="Martin-Jezequel V."/>
            <person name="Lopez P.J."/>
            <person name="Lucas S."/>
            <person name="Mangogna M."/>
            <person name="McGinnis K."/>
            <person name="Medlin L.K."/>
            <person name="Montsant A."/>
            <person name="Oudot-Le Secq M.P."/>
            <person name="Napoli C."/>
            <person name="Obornik M."/>
            <person name="Parker M.S."/>
            <person name="Petit J.L."/>
            <person name="Porcel B.M."/>
            <person name="Poulsen N."/>
            <person name="Robison M."/>
            <person name="Rychlewski L."/>
            <person name="Rynearson T.A."/>
            <person name="Schmutz J."/>
            <person name="Shapiro H."/>
            <person name="Siaut M."/>
            <person name="Stanley M."/>
            <person name="Sussman M.R."/>
            <person name="Taylor A.R."/>
            <person name="Vardi A."/>
            <person name="von Dassow P."/>
            <person name="Vyverman W."/>
            <person name="Willis A."/>
            <person name="Wyrwicz L.S."/>
            <person name="Rokhsar D.S."/>
            <person name="Weissenbach J."/>
            <person name="Armbrust E.V."/>
            <person name="Green B.R."/>
            <person name="Van de Peer Y."/>
            <person name="Grigoriev I.V."/>
        </authorList>
    </citation>
    <scope>NUCLEOTIDE SEQUENCE [LARGE SCALE GENOMIC DNA]</scope>
    <source>
        <strain evidence="4 5">CCMP1335</strain>
    </source>
</reference>
<dbReference type="RefSeq" id="XP_002294415.1">
    <property type="nucleotide sequence ID" value="XM_002294379.1"/>
</dbReference>
<dbReference type="PaxDb" id="35128-Thaps25304"/>
<dbReference type="GeneID" id="7442152"/>
<dbReference type="eggNOG" id="ENOG502RW6X">
    <property type="taxonomic scope" value="Eukaryota"/>
</dbReference>
<organism evidence="4 5">
    <name type="scientific">Thalassiosira pseudonana</name>
    <name type="common">Marine diatom</name>
    <name type="synonym">Cyclotella nana</name>
    <dbReference type="NCBI Taxonomy" id="35128"/>
    <lineage>
        <taxon>Eukaryota</taxon>
        <taxon>Sar</taxon>
        <taxon>Stramenopiles</taxon>
        <taxon>Ochrophyta</taxon>
        <taxon>Bacillariophyta</taxon>
        <taxon>Coscinodiscophyceae</taxon>
        <taxon>Thalassiosirophycidae</taxon>
        <taxon>Thalassiosirales</taxon>
        <taxon>Thalassiosiraceae</taxon>
        <taxon>Thalassiosira</taxon>
    </lineage>
</organism>
<keyword evidence="5" id="KW-1185">Reference proteome</keyword>
<dbReference type="GO" id="GO:0042393">
    <property type="term" value="F:histone binding"/>
    <property type="evidence" value="ECO:0000318"/>
    <property type="project" value="GO_Central"/>
</dbReference>
<dbReference type="EMBL" id="CM000651">
    <property type="protein sequence ID" value="EED88249.1"/>
    <property type="molecule type" value="Genomic_DNA"/>
</dbReference>
<feature type="compositionally biased region" description="Polar residues" evidence="3">
    <location>
        <begin position="1"/>
        <end position="23"/>
    </location>
</feature>
<dbReference type="KEGG" id="tps:THAPSDRAFT_25304"/>
<sequence>MAATGPSSPQEASASTAVVTQGKSAADPTTTTTTMPTYHRTKSLPSHALAKQYLNTGQFNQALEVLEESLGEMHERLAELDGAAASSEGADKGGDDMHPALAPLYYLYGTTLLYLVEESDVMMNGKGEIQVNDNEDDNDESPPAAHSPQDEEEEEEEAPSDPAEDLQIAWENLETARSIMSKMVEEFSKEEEDAIVIKSVGKSEEVDEDNSNVNNNDEKKMMTYTKDQQTEILLDLAKVHSRLGDLQKANGNSTGSISDYIISLSIRAKCLDRYDKLVADAHFSLAQAYVEAPNSQARMEDEAAGIVAALGGGEESGSGGHRELTEEELAEFREKSCDHYLACGVSFAGLLAKMCGVDADEITKVEDASLNSGGRGAAAAATASTASSVGVHSETLAILRKRISTLQPLASTDNDTFTDICEMLDEIQEALDSAEGTEQALKGLAVMKANEIRKHSGKGGEGETVLEEGGATTTIGFGNVASSCAASSASGTTIGFGSGSGAAASSSATAAPTMMVVKKKKKKPQSAEEDASAKRAKTK</sequence>
<accession>B8CED1</accession>
<dbReference type="PANTHER" id="PTHR15081:SF1">
    <property type="entry name" value="NUCLEAR AUTOANTIGENIC SPERM PROTEIN"/>
    <property type="match status" value="1"/>
</dbReference>
<dbReference type="SUPFAM" id="SSF48452">
    <property type="entry name" value="TPR-like"/>
    <property type="match status" value="1"/>
</dbReference>
<dbReference type="Proteomes" id="UP000001449">
    <property type="component" value="Chromosome 17"/>
</dbReference>
<feature type="compositionally biased region" description="Low complexity" evidence="3">
    <location>
        <begin position="501"/>
        <end position="511"/>
    </location>
</feature>
<dbReference type="GO" id="GO:0006335">
    <property type="term" value="P:DNA replication-dependent chromatin assembly"/>
    <property type="evidence" value="ECO:0000318"/>
    <property type="project" value="GO_Central"/>
</dbReference>
<feature type="region of interest" description="Disordered" evidence="3">
    <location>
        <begin position="128"/>
        <end position="163"/>
    </location>
</feature>
<dbReference type="Gene3D" id="1.25.40.10">
    <property type="entry name" value="Tetratricopeptide repeat domain"/>
    <property type="match status" value="1"/>
</dbReference>
<feature type="compositionally biased region" description="Acidic residues" evidence="3">
    <location>
        <begin position="150"/>
        <end position="163"/>
    </location>
</feature>
<dbReference type="GO" id="GO:0034080">
    <property type="term" value="P:CENP-A containing chromatin assembly"/>
    <property type="evidence" value="ECO:0000318"/>
    <property type="project" value="GO_Central"/>
</dbReference>
<dbReference type="PANTHER" id="PTHR15081">
    <property type="entry name" value="NUCLEAR AUTOANTIGENIC SPERM PROTEIN NASP -RELATED"/>
    <property type="match status" value="1"/>
</dbReference>
<dbReference type="GO" id="GO:0005654">
    <property type="term" value="C:nucleoplasm"/>
    <property type="evidence" value="ECO:0000318"/>
    <property type="project" value="GO_Central"/>
</dbReference>
<evidence type="ECO:0000256" key="1">
    <source>
        <dbReference type="ARBA" id="ARBA00022737"/>
    </source>
</evidence>
<feature type="compositionally biased region" description="Low complexity" evidence="3">
    <location>
        <begin position="28"/>
        <end position="37"/>
    </location>
</feature>
<dbReference type="OMA" id="FTDICEM"/>
<keyword evidence="1" id="KW-0677">Repeat</keyword>
<reference evidence="4 5" key="1">
    <citation type="journal article" date="2004" name="Science">
        <title>The genome of the diatom Thalassiosira pseudonana: ecology, evolution, and metabolism.</title>
        <authorList>
            <person name="Armbrust E.V."/>
            <person name="Berges J.A."/>
            <person name="Bowler C."/>
            <person name="Green B.R."/>
            <person name="Martinez D."/>
            <person name="Putnam N.H."/>
            <person name="Zhou S."/>
            <person name="Allen A.E."/>
            <person name="Apt K.E."/>
            <person name="Bechner M."/>
            <person name="Brzezinski M.A."/>
            <person name="Chaal B.K."/>
            <person name="Chiovitti A."/>
            <person name="Davis A.K."/>
            <person name="Demarest M.S."/>
            <person name="Detter J.C."/>
            <person name="Glavina T."/>
            <person name="Goodstein D."/>
            <person name="Hadi M.Z."/>
            <person name="Hellsten U."/>
            <person name="Hildebrand M."/>
            <person name="Jenkins B.D."/>
            <person name="Jurka J."/>
            <person name="Kapitonov V.V."/>
            <person name="Kroger N."/>
            <person name="Lau W.W."/>
            <person name="Lane T.W."/>
            <person name="Larimer F.W."/>
            <person name="Lippmeier J.C."/>
            <person name="Lucas S."/>
            <person name="Medina M."/>
            <person name="Montsant A."/>
            <person name="Obornik M."/>
            <person name="Parker M.S."/>
            <person name="Palenik B."/>
            <person name="Pazour G.J."/>
            <person name="Richardson P.M."/>
            <person name="Rynearson T.A."/>
            <person name="Saito M.A."/>
            <person name="Schwartz D.C."/>
            <person name="Thamatrakoln K."/>
            <person name="Valentin K."/>
            <person name="Vardi A."/>
            <person name="Wilkerson F.P."/>
            <person name="Rokhsar D.S."/>
        </authorList>
    </citation>
    <scope>NUCLEOTIDE SEQUENCE [LARGE SCALE GENOMIC DNA]</scope>
    <source>
        <strain evidence="4 5">CCMP1335</strain>
    </source>
</reference>
<evidence type="ECO:0000256" key="2">
    <source>
        <dbReference type="ARBA" id="ARBA00022803"/>
    </source>
</evidence>
<protein>
    <recommendedName>
        <fullName evidence="6">Tetratricopeptide SHNi-TPR domain-containing protein</fullName>
    </recommendedName>
</protein>
<evidence type="ECO:0000313" key="5">
    <source>
        <dbReference type="Proteomes" id="UP000001449"/>
    </source>
</evidence>
<dbReference type="HOGENOM" id="CLU_505797_0_0_1"/>
<evidence type="ECO:0000256" key="3">
    <source>
        <dbReference type="SAM" id="MobiDB-lite"/>
    </source>
</evidence>
<feature type="region of interest" description="Disordered" evidence="3">
    <location>
        <begin position="498"/>
        <end position="539"/>
    </location>
</feature>
<dbReference type="InParanoid" id="B8CED1"/>
<evidence type="ECO:0008006" key="6">
    <source>
        <dbReference type="Google" id="ProtNLM"/>
    </source>
</evidence>
<keyword evidence="2" id="KW-0802">TPR repeat</keyword>
<name>B8CED1_THAPS</name>